<evidence type="ECO:0000256" key="1">
    <source>
        <dbReference type="ARBA" id="ARBA00023002"/>
    </source>
</evidence>
<keyword evidence="5" id="KW-1185">Reference proteome</keyword>
<evidence type="ECO:0000259" key="3">
    <source>
        <dbReference type="Pfam" id="PF01370"/>
    </source>
</evidence>
<keyword evidence="1" id="KW-0560">Oxidoreductase</keyword>
<proteinExistence type="inferred from homology"/>
<gene>
    <name evidence="4" type="ORF">GCM10011312_21470</name>
</gene>
<dbReference type="AlphaFoldDB" id="A0A8J2VB55"/>
<dbReference type="RefSeq" id="WP_188442382.1">
    <property type="nucleotide sequence ID" value="NZ_BMGK01000009.1"/>
</dbReference>
<name>A0A8J2VB55_9FLAO</name>
<dbReference type="Gene3D" id="3.40.50.720">
    <property type="entry name" value="NAD(P)-binding Rossmann-like Domain"/>
    <property type="match status" value="1"/>
</dbReference>
<dbReference type="InterPro" id="IPR001509">
    <property type="entry name" value="Epimerase_deHydtase"/>
</dbReference>
<comment type="caution">
    <text evidence="4">The sequence shown here is derived from an EMBL/GenBank/DDBJ whole genome shotgun (WGS) entry which is preliminary data.</text>
</comment>
<dbReference type="EMBL" id="BMGK01000009">
    <property type="protein sequence ID" value="GGD97578.1"/>
    <property type="molecule type" value="Genomic_DNA"/>
</dbReference>
<reference evidence="4" key="2">
    <citation type="submission" date="2020-09" db="EMBL/GenBank/DDBJ databases">
        <authorList>
            <person name="Sun Q."/>
            <person name="Zhou Y."/>
        </authorList>
    </citation>
    <scope>NUCLEOTIDE SEQUENCE</scope>
    <source>
        <strain evidence="4">CGMCC 1.12924</strain>
    </source>
</reference>
<comment type="similarity">
    <text evidence="2">Belongs to the NAD(P)-dependent epimerase/dehydratase family. Dihydroflavonol-4-reductase subfamily.</text>
</comment>
<dbReference type="Proteomes" id="UP000652231">
    <property type="component" value="Unassembled WGS sequence"/>
</dbReference>
<sequence>MKKVGIIGGSGFIGSYITKQFLKNGFEVKVSTTDITREDKYEHLMALNNTENLYISELNVENKDALKDFVKDCDLVIHSGTPFQLNVENPQKELFDPTIKGTENFLEVMNETPGIEKVVFIASVAAWNTDFPMPAGEKKDTDTFDENDKRFFSEQSHPYAQAKYIAHQVVEKFIENNPQPHFEITTVSPVMVMGKSLSKREDSTSTGVQFLIKNKIAPDAFFQTLYDNDVAFTVVDVADVANATFKAATTPGLHGKDYLLTSETYKVSDIHEMLNHHEPKNNPQIVYKNDLAKNDLGAQFRPVKETLNNY</sequence>
<evidence type="ECO:0000313" key="4">
    <source>
        <dbReference type="EMBL" id="GGD97578.1"/>
    </source>
</evidence>
<organism evidence="4 5">
    <name type="scientific">Planktosalinus lacus</name>
    <dbReference type="NCBI Taxonomy" id="1526573"/>
    <lineage>
        <taxon>Bacteria</taxon>
        <taxon>Pseudomonadati</taxon>
        <taxon>Bacteroidota</taxon>
        <taxon>Flavobacteriia</taxon>
        <taxon>Flavobacteriales</taxon>
        <taxon>Flavobacteriaceae</taxon>
        <taxon>Planktosalinus</taxon>
    </lineage>
</organism>
<evidence type="ECO:0000313" key="5">
    <source>
        <dbReference type="Proteomes" id="UP000652231"/>
    </source>
</evidence>
<feature type="domain" description="NAD-dependent epimerase/dehydratase" evidence="3">
    <location>
        <begin position="6"/>
        <end position="258"/>
    </location>
</feature>
<dbReference type="PANTHER" id="PTHR10366">
    <property type="entry name" value="NAD DEPENDENT EPIMERASE/DEHYDRATASE"/>
    <property type="match status" value="1"/>
</dbReference>
<accession>A0A8J2VB55</accession>
<reference evidence="4" key="1">
    <citation type="journal article" date="2014" name="Int. J. Syst. Evol. Microbiol.">
        <title>Complete genome sequence of Corynebacterium casei LMG S-19264T (=DSM 44701T), isolated from a smear-ripened cheese.</title>
        <authorList>
            <consortium name="US DOE Joint Genome Institute (JGI-PGF)"/>
            <person name="Walter F."/>
            <person name="Albersmeier A."/>
            <person name="Kalinowski J."/>
            <person name="Ruckert C."/>
        </authorList>
    </citation>
    <scope>NUCLEOTIDE SEQUENCE</scope>
    <source>
        <strain evidence="4">CGMCC 1.12924</strain>
    </source>
</reference>
<dbReference type="SUPFAM" id="SSF51735">
    <property type="entry name" value="NAD(P)-binding Rossmann-fold domains"/>
    <property type="match status" value="1"/>
</dbReference>
<dbReference type="PANTHER" id="PTHR10366:SF564">
    <property type="entry name" value="STEROL-4-ALPHA-CARBOXYLATE 3-DEHYDROGENASE, DECARBOXYLATING"/>
    <property type="match status" value="1"/>
</dbReference>
<dbReference type="InterPro" id="IPR050425">
    <property type="entry name" value="NAD(P)_dehydrat-like"/>
</dbReference>
<protein>
    <submittedName>
        <fullName evidence="4">NAD-dependent epimerase</fullName>
    </submittedName>
</protein>
<dbReference type="GO" id="GO:0016616">
    <property type="term" value="F:oxidoreductase activity, acting on the CH-OH group of donors, NAD or NADP as acceptor"/>
    <property type="evidence" value="ECO:0007669"/>
    <property type="project" value="TreeGrafter"/>
</dbReference>
<dbReference type="InterPro" id="IPR036291">
    <property type="entry name" value="NAD(P)-bd_dom_sf"/>
</dbReference>
<evidence type="ECO:0000256" key="2">
    <source>
        <dbReference type="ARBA" id="ARBA00023445"/>
    </source>
</evidence>
<dbReference type="Pfam" id="PF01370">
    <property type="entry name" value="Epimerase"/>
    <property type="match status" value="1"/>
</dbReference>